<dbReference type="Proteomes" id="UP001320898">
    <property type="component" value="Unassembled WGS sequence"/>
</dbReference>
<dbReference type="RefSeq" id="WP_261618536.1">
    <property type="nucleotide sequence ID" value="NZ_JALIDZ010000038.1"/>
</dbReference>
<reference evidence="2 3" key="1">
    <citation type="submission" date="2022-04" db="EMBL/GenBank/DDBJ databases">
        <authorList>
            <person name="Ye Y.-Q."/>
            <person name="Du Z.-J."/>
        </authorList>
    </citation>
    <scope>NUCLEOTIDE SEQUENCE [LARGE SCALE GENOMIC DNA]</scope>
    <source>
        <strain evidence="2 3">A6E488</strain>
    </source>
</reference>
<protein>
    <submittedName>
        <fullName evidence="2">Uncharacterized protein</fullName>
    </submittedName>
</protein>
<comment type="caution">
    <text evidence="2">The sequence shown here is derived from an EMBL/GenBank/DDBJ whole genome shotgun (WGS) entry which is preliminary data.</text>
</comment>
<accession>A0AAW5R3X0</accession>
<dbReference type="AlphaFoldDB" id="A0AAW5R3X0"/>
<gene>
    <name evidence="2" type="ORF">MUB46_24130</name>
</gene>
<dbReference type="EMBL" id="JALIDZ010000038">
    <property type="protein sequence ID" value="MCT8974955.1"/>
    <property type="molecule type" value="Genomic_DNA"/>
</dbReference>
<evidence type="ECO:0000313" key="3">
    <source>
        <dbReference type="Proteomes" id="UP001320898"/>
    </source>
</evidence>
<feature type="region of interest" description="Disordered" evidence="1">
    <location>
        <begin position="33"/>
        <end position="60"/>
    </location>
</feature>
<evidence type="ECO:0000256" key="1">
    <source>
        <dbReference type="SAM" id="MobiDB-lite"/>
    </source>
</evidence>
<name>A0AAW5R3X0_9HYPH</name>
<feature type="non-terminal residue" evidence="2">
    <location>
        <position position="86"/>
    </location>
</feature>
<organism evidence="2 3">
    <name type="scientific">Microbaculum marinisediminis</name>
    <dbReference type="NCBI Taxonomy" id="2931392"/>
    <lineage>
        <taxon>Bacteria</taxon>
        <taxon>Pseudomonadati</taxon>
        <taxon>Pseudomonadota</taxon>
        <taxon>Alphaproteobacteria</taxon>
        <taxon>Hyphomicrobiales</taxon>
        <taxon>Tepidamorphaceae</taxon>
        <taxon>Microbaculum</taxon>
    </lineage>
</organism>
<keyword evidence="3" id="KW-1185">Reference proteome</keyword>
<evidence type="ECO:0000313" key="2">
    <source>
        <dbReference type="EMBL" id="MCT8974955.1"/>
    </source>
</evidence>
<sequence length="86" mass="8931">MALLPPEVLAKFMGTGYAPPGATYASAALSHGDPLAPGRSGPSMLDTMNATAPEPSRFPDLEALSAPSVWGDTGSLFERIMNIGQR</sequence>
<proteinExistence type="predicted"/>